<gene>
    <name evidence="2" type="ORF">JMJ55_23565</name>
</gene>
<name>A0ABS1V9K7_9PROT</name>
<accession>A0ABS1V9K7</accession>
<dbReference type="Proteomes" id="UP000606490">
    <property type="component" value="Unassembled WGS sequence"/>
</dbReference>
<dbReference type="EMBL" id="JAEUXJ010000013">
    <property type="protein sequence ID" value="MBL6458322.1"/>
    <property type="molecule type" value="Genomic_DNA"/>
</dbReference>
<feature type="coiled-coil region" evidence="1">
    <location>
        <begin position="4"/>
        <end position="45"/>
    </location>
</feature>
<keyword evidence="1" id="KW-0175">Coiled coil</keyword>
<proteinExistence type="predicted"/>
<organism evidence="2 3">
    <name type="scientific">Belnapia mucosa</name>
    <dbReference type="NCBI Taxonomy" id="2804532"/>
    <lineage>
        <taxon>Bacteria</taxon>
        <taxon>Pseudomonadati</taxon>
        <taxon>Pseudomonadota</taxon>
        <taxon>Alphaproteobacteria</taxon>
        <taxon>Acetobacterales</taxon>
        <taxon>Roseomonadaceae</taxon>
        <taxon>Belnapia</taxon>
    </lineage>
</organism>
<comment type="caution">
    <text evidence="2">The sequence shown here is derived from an EMBL/GenBank/DDBJ whole genome shotgun (WGS) entry which is preliminary data.</text>
</comment>
<protein>
    <submittedName>
        <fullName evidence="2">Uncharacterized protein</fullName>
    </submittedName>
</protein>
<evidence type="ECO:0000313" key="2">
    <source>
        <dbReference type="EMBL" id="MBL6458322.1"/>
    </source>
</evidence>
<keyword evidence="3" id="KW-1185">Reference proteome</keyword>
<sequence length="78" mass="8940">MDPIRQAQRALARAKIAAARCREALEQARDTLVQSRTNAERLRAATVERTERCQALMAAAEAREVAHRRRDRHLPSHR</sequence>
<evidence type="ECO:0000256" key="1">
    <source>
        <dbReference type="SAM" id="Coils"/>
    </source>
</evidence>
<dbReference type="RefSeq" id="WP_202828063.1">
    <property type="nucleotide sequence ID" value="NZ_JAEUXJ010000013.1"/>
</dbReference>
<reference evidence="2 3" key="1">
    <citation type="submission" date="2021-01" db="EMBL/GenBank/DDBJ databases">
        <title>Belnapia mucosa sp. nov. and Belnapia arida sp. nov., isolated from the Tabernas Desert (Almeria, Spain).</title>
        <authorList>
            <person name="Molina-Menor E."/>
            <person name="Vidal-Verdu A."/>
            <person name="Calonge A."/>
            <person name="Satari L."/>
            <person name="Pereto Magraner J."/>
            <person name="Porcar Miralles M."/>
        </authorList>
    </citation>
    <scope>NUCLEOTIDE SEQUENCE [LARGE SCALE GENOMIC DNA]</scope>
    <source>
        <strain evidence="2 3">T6</strain>
    </source>
</reference>
<evidence type="ECO:0000313" key="3">
    <source>
        <dbReference type="Proteomes" id="UP000606490"/>
    </source>
</evidence>